<dbReference type="PROSITE" id="PS51677">
    <property type="entry name" value="NODB"/>
    <property type="match status" value="1"/>
</dbReference>
<keyword evidence="11" id="KW-1185">Reference proteome</keyword>
<dbReference type="HOGENOM" id="CLU_021264_11_2_1"/>
<dbReference type="InterPro" id="IPR011330">
    <property type="entry name" value="Glyco_hydro/deAcase_b/a-brl"/>
</dbReference>
<dbReference type="GeneID" id="25262252"/>
<keyword evidence="3" id="KW-0472">Membrane</keyword>
<dbReference type="GO" id="GO:0046872">
    <property type="term" value="F:metal ion binding"/>
    <property type="evidence" value="ECO:0007669"/>
    <property type="project" value="UniProtKB-KW"/>
</dbReference>
<evidence type="ECO:0000256" key="8">
    <source>
        <dbReference type="ARBA" id="ARBA00023288"/>
    </source>
</evidence>
<comment type="subcellular location">
    <subcellularLocation>
        <location evidence="2">Cell membrane</location>
        <topology evidence="2">Lipid-anchor</topology>
        <topology evidence="2">GPI-anchor</topology>
    </subcellularLocation>
</comment>
<name>A0A066WQH8_TILAU</name>
<dbReference type="InterPro" id="IPR002509">
    <property type="entry name" value="NODB_dom"/>
</dbReference>
<proteinExistence type="predicted"/>
<evidence type="ECO:0000256" key="2">
    <source>
        <dbReference type="ARBA" id="ARBA00004609"/>
    </source>
</evidence>
<evidence type="ECO:0000256" key="3">
    <source>
        <dbReference type="ARBA" id="ARBA00022622"/>
    </source>
</evidence>
<gene>
    <name evidence="10" type="ORF">K437DRAFT_219887</name>
</gene>
<dbReference type="EMBL" id="JMSN01000006">
    <property type="protein sequence ID" value="KDN52855.1"/>
    <property type="molecule type" value="Genomic_DNA"/>
</dbReference>
<dbReference type="OMA" id="CIYDRAD"/>
<dbReference type="Gene3D" id="3.20.20.370">
    <property type="entry name" value="Glycoside hydrolase/deacetylase"/>
    <property type="match status" value="1"/>
</dbReference>
<keyword evidence="5" id="KW-0732">Signal</keyword>
<keyword evidence="8" id="KW-0449">Lipoprotein</keyword>
<dbReference type="PANTHER" id="PTHR46471">
    <property type="entry name" value="CHITIN DEACETYLASE"/>
    <property type="match status" value="1"/>
</dbReference>
<organism evidence="10 11">
    <name type="scientific">Tilletiaria anomala (strain ATCC 24038 / CBS 436.72 / UBC 951)</name>
    <dbReference type="NCBI Taxonomy" id="1037660"/>
    <lineage>
        <taxon>Eukaryota</taxon>
        <taxon>Fungi</taxon>
        <taxon>Dikarya</taxon>
        <taxon>Basidiomycota</taxon>
        <taxon>Ustilaginomycotina</taxon>
        <taxon>Exobasidiomycetes</taxon>
        <taxon>Georgefischeriales</taxon>
        <taxon>Tilletiariaceae</taxon>
        <taxon>Tilletiaria</taxon>
    </lineage>
</organism>
<evidence type="ECO:0000256" key="1">
    <source>
        <dbReference type="ARBA" id="ARBA00001941"/>
    </source>
</evidence>
<dbReference type="SUPFAM" id="SSF88713">
    <property type="entry name" value="Glycoside hydrolase/deacetylase"/>
    <property type="match status" value="1"/>
</dbReference>
<keyword evidence="3" id="KW-0325">Glycoprotein</keyword>
<comment type="caution">
    <text evidence="10">The sequence shown here is derived from an EMBL/GenBank/DDBJ whole genome shotgun (WGS) entry which is preliminary data.</text>
</comment>
<dbReference type="Pfam" id="PF01522">
    <property type="entry name" value="Polysacc_deac_1"/>
    <property type="match status" value="1"/>
</dbReference>
<evidence type="ECO:0000313" key="11">
    <source>
        <dbReference type="Proteomes" id="UP000027361"/>
    </source>
</evidence>
<dbReference type="GO" id="GO:0098552">
    <property type="term" value="C:side of membrane"/>
    <property type="evidence" value="ECO:0007669"/>
    <property type="project" value="UniProtKB-KW"/>
</dbReference>
<dbReference type="PANTHER" id="PTHR46471:SF2">
    <property type="entry name" value="CHITIN DEACETYLASE-RELATED"/>
    <property type="match status" value="1"/>
</dbReference>
<reference evidence="10 11" key="1">
    <citation type="submission" date="2014-05" db="EMBL/GenBank/DDBJ databases">
        <title>Draft genome sequence of a rare smut relative, Tilletiaria anomala UBC 951.</title>
        <authorList>
            <consortium name="DOE Joint Genome Institute"/>
            <person name="Toome M."/>
            <person name="Kuo A."/>
            <person name="Henrissat B."/>
            <person name="Lipzen A."/>
            <person name="Tritt A."/>
            <person name="Yoshinaga Y."/>
            <person name="Zane M."/>
            <person name="Barry K."/>
            <person name="Grigoriev I.V."/>
            <person name="Spatafora J.W."/>
            <person name="Aimea M.C."/>
        </authorList>
    </citation>
    <scope>NUCLEOTIDE SEQUENCE [LARGE SCALE GENOMIC DNA]</scope>
    <source>
        <strain evidence="10 11">UBC 951</strain>
    </source>
</reference>
<dbReference type="GO" id="GO:0016810">
    <property type="term" value="F:hydrolase activity, acting on carbon-nitrogen (but not peptide) bonds"/>
    <property type="evidence" value="ECO:0007669"/>
    <property type="project" value="InterPro"/>
</dbReference>
<dbReference type="InParanoid" id="A0A066WQH8"/>
<dbReference type="GO" id="GO:0005886">
    <property type="term" value="C:plasma membrane"/>
    <property type="evidence" value="ECO:0007669"/>
    <property type="project" value="UniProtKB-SubCell"/>
</dbReference>
<evidence type="ECO:0000256" key="5">
    <source>
        <dbReference type="ARBA" id="ARBA00022729"/>
    </source>
</evidence>
<dbReference type="GO" id="GO:0005975">
    <property type="term" value="P:carbohydrate metabolic process"/>
    <property type="evidence" value="ECO:0007669"/>
    <property type="project" value="InterPro"/>
</dbReference>
<evidence type="ECO:0000313" key="10">
    <source>
        <dbReference type="EMBL" id="KDN52855.1"/>
    </source>
</evidence>
<keyword evidence="6" id="KW-0378">Hydrolase</keyword>
<evidence type="ECO:0000256" key="4">
    <source>
        <dbReference type="ARBA" id="ARBA00022723"/>
    </source>
</evidence>
<dbReference type="STRING" id="1037660.A0A066WQH8"/>
<evidence type="ECO:0000259" key="9">
    <source>
        <dbReference type="PROSITE" id="PS51677"/>
    </source>
</evidence>
<dbReference type="Proteomes" id="UP000027361">
    <property type="component" value="Unassembled WGS sequence"/>
</dbReference>
<dbReference type="OrthoDB" id="2125469at2759"/>
<accession>A0A066WQH8</accession>
<evidence type="ECO:0000256" key="6">
    <source>
        <dbReference type="ARBA" id="ARBA00022801"/>
    </source>
</evidence>
<keyword evidence="7" id="KW-0119">Carbohydrate metabolism</keyword>
<comment type="cofactor">
    <cofactor evidence="1">
        <name>Co(2+)</name>
        <dbReference type="ChEBI" id="CHEBI:48828"/>
    </cofactor>
</comment>
<keyword evidence="3" id="KW-0336">GPI-anchor</keyword>
<dbReference type="AlphaFoldDB" id="A0A066WQH8"/>
<protein>
    <submittedName>
        <fullName evidence="10">Carbohydrate esterase family 4 protein</fullName>
    </submittedName>
</protein>
<evidence type="ECO:0000256" key="7">
    <source>
        <dbReference type="ARBA" id="ARBA00023277"/>
    </source>
</evidence>
<keyword evidence="4" id="KW-0479">Metal-binding</keyword>
<feature type="domain" description="NodB homology" evidence="9">
    <location>
        <begin position="54"/>
        <end position="239"/>
    </location>
</feature>
<sequence>MRSYSPVETLAHDDAVVARAATRTASGPESGLEVGLKKRVAQLTDIQTNCTAPSCFSATFDDGPWIYTDIVARHFASAGLQTTFFVNGNNYDCIYNEPRVQTIRNVLALGHQIGSHTWSHASLVGLTFAEIDEQVFLLEEALRKIAGIVPAFIRPPYGAVNETIIDYLNKRHSLIVLLWTEDTLDSLGTSPEQSIAILNDTIRRREQAVVLQHDTLATTANVVVPQELQLLRANGYVDGGTGRTVRTVAQNFGVQPYKVRTTPSNRDSTWTCAGKPQPGVG</sequence>
<dbReference type="RefSeq" id="XP_013245694.1">
    <property type="nucleotide sequence ID" value="XM_013390240.1"/>
</dbReference>